<dbReference type="EMBL" id="JAUEII010000003">
    <property type="protein sequence ID" value="MDN0048313.1"/>
    <property type="molecule type" value="Genomic_DNA"/>
</dbReference>
<evidence type="ECO:0000256" key="1">
    <source>
        <dbReference type="SAM" id="SignalP"/>
    </source>
</evidence>
<feature type="signal peptide" evidence="1">
    <location>
        <begin position="1"/>
        <end position="20"/>
    </location>
</feature>
<dbReference type="Proteomes" id="UP001167871">
    <property type="component" value="Unassembled WGS sequence"/>
</dbReference>
<proteinExistence type="predicted"/>
<reference evidence="3" key="1">
    <citation type="submission" date="2023-06" db="EMBL/GenBank/DDBJ databases">
        <authorList>
            <person name="Zeman M."/>
            <person name="Kubasova T."/>
            <person name="Jahodarova E."/>
            <person name="Nykrynova M."/>
            <person name="Rychlik I."/>
        </authorList>
    </citation>
    <scope>NUCLEOTIDE SEQUENCE</scope>
    <source>
        <strain evidence="3">84_SSukc20</strain>
    </source>
</reference>
<dbReference type="RefSeq" id="WP_301639003.1">
    <property type="nucleotide sequence ID" value="NZ_JAUEII010000003.1"/>
</dbReference>
<dbReference type="GO" id="GO:0016787">
    <property type="term" value="F:hydrolase activity"/>
    <property type="evidence" value="ECO:0007669"/>
    <property type="project" value="UniProtKB-KW"/>
</dbReference>
<evidence type="ECO:0000259" key="2">
    <source>
        <dbReference type="Pfam" id="PF20736"/>
    </source>
</evidence>
<organism evidence="3 4">
    <name type="scientific">Bacteroides gallinaceum</name>
    <dbReference type="NCBI Taxonomy" id="1462571"/>
    <lineage>
        <taxon>Bacteria</taxon>
        <taxon>Pseudomonadati</taxon>
        <taxon>Bacteroidota</taxon>
        <taxon>Bacteroidia</taxon>
        <taxon>Bacteroidales</taxon>
        <taxon>Bacteroidaceae</taxon>
        <taxon>Bacteroides</taxon>
    </lineage>
</organism>
<protein>
    <submittedName>
        <fullName evidence="3">Glycoside hydrolase family 127 protein</fullName>
    </submittedName>
</protein>
<reference evidence="3" key="2">
    <citation type="submission" date="2024-05" db="EMBL/GenBank/DDBJ databases">
        <title>Identification and characterization of horizontal gene transfer across gut microbiota members of farm animals based on homology search.</title>
        <authorList>
            <person name="Schwarzerova J."/>
            <person name="Nykrynova M."/>
            <person name="Jureckova K."/>
            <person name="Cejkova D."/>
            <person name="Rychlik I."/>
        </authorList>
    </citation>
    <scope>NUCLEOTIDE SEQUENCE</scope>
    <source>
        <strain evidence="3">84_SSukc20</strain>
    </source>
</reference>
<accession>A0ABT7X2K1</accession>
<feature type="chain" id="PRO_5047335022" evidence="1">
    <location>
        <begin position="21"/>
        <end position="687"/>
    </location>
</feature>
<gene>
    <name evidence="3" type="ORF">QVO10_02720</name>
</gene>
<comment type="caution">
    <text evidence="3">The sequence shown here is derived from an EMBL/GenBank/DDBJ whole genome shotgun (WGS) entry which is preliminary data.</text>
</comment>
<keyword evidence="3" id="KW-0378">Hydrolase</keyword>
<feature type="domain" description="Non-reducing end beta-L-arabinofuranosidase-like GH127 middle" evidence="2">
    <location>
        <begin position="520"/>
        <end position="577"/>
    </location>
</feature>
<evidence type="ECO:0000313" key="4">
    <source>
        <dbReference type="Proteomes" id="UP001167871"/>
    </source>
</evidence>
<evidence type="ECO:0000313" key="3">
    <source>
        <dbReference type="EMBL" id="MDN0048313.1"/>
    </source>
</evidence>
<dbReference type="InterPro" id="IPR049046">
    <property type="entry name" value="Beta-AFase-like_GH127_middle"/>
</dbReference>
<keyword evidence="4" id="KW-1185">Reference proteome</keyword>
<dbReference type="PANTHER" id="PTHR31151">
    <property type="entry name" value="PROLINE-TRNA LIGASE (DUF1680)"/>
    <property type="match status" value="1"/>
</dbReference>
<name>A0ABT7X2K1_9BACE</name>
<dbReference type="Pfam" id="PF20736">
    <property type="entry name" value="Glyco_hydro127M"/>
    <property type="match status" value="1"/>
</dbReference>
<dbReference type="PANTHER" id="PTHR31151:SF0">
    <property type="entry name" value="PROLINE-TRNA LIGASE (DUF1680)"/>
    <property type="match status" value="1"/>
</dbReference>
<sequence length="687" mass="77338">MRKLGIVCLICLLCGTVLSAAEWQWSVKVNGCVSRETGEPQEAFLWIPPACERVKAVMVGQQNMSEETLFHLSAFREAMGRLGVALIWITPELDQRWDVTTGVQEVFDKMLADLAEVSGYTELVDVPIVPIGHSAQATFPWNFAAWNPERTLAVISLHGDAPRTNLTGYGRANLEWGRTRNIDGIPGLMIEGEYEWWEARVNPALAFRMMYPESCISFLCDTGRGHFDVADETAAYIALFIGKAMEHRLDEASGKLKPVNVRAGWLASRWSPVEGKRPKPAPYSDYKGDTHDAFWYFDEEMAELTEARYRKHLGKRMQYIGIRQKGGLVKYDSKAHVRISVPFSPEADGVTFHLQTCFTDSTRSVRTDEHAAGAIRIDCVCGPVEKVDDTTFVLSFNRIGMDNPRRSGSITLVASHPGDKVYKGVVQELEMKVPLRITEGKRQSILFPSLNDVRHGTERLVLHAESDCGLPVRYYVKEGPAEVSGNELRFTPIPSRSRFPIKVTVVAWQYGIAGKVQTAEPVEPVRTTFRLRYPSWSRDVQVRVNGKRVKVRQQPGSYIAIEREWKDGDRIEATYPMHLTLESAPDNPHRAALLYGPVVLAGALGTEGMLPPAPDSDPSKYNDYYTYDYHIPEGLSTGLKWDAGHPENSVQRISEDGLRFRTADGVTVLPLYDVHRQRYVVYWDIKE</sequence>
<keyword evidence="1" id="KW-0732">Signal</keyword>